<dbReference type="InterPro" id="IPR036805">
    <property type="entry name" value="Tscrpt_elong_fac_GreA/B_N_sf"/>
</dbReference>
<keyword evidence="12" id="KW-0251">Elongation factor</keyword>
<dbReference type="Pfam" id="PF03449">
    <property type="entry name" value="GreA_GreB_N"/>
    <property type="match status" value="1"/>
</dbReference>
<dbReference type="NCBIfam" id="TIGR01462">
    <property type="entry name" value="greA"/>
    <property type="match status" value="1"/>
</dbReference>
<dbReference type="PIRSF" id="PIRSF006092">
    <property type="entry name" value="GreA_GreB"/>
    <property type="match status" value="1"/>
</dbReference>
<dbReference type="EMBL" id="UHJL01000001">
    <property type="protein sequence ID" value="SUQ19804.1"/>
    <property type="molecule type" value="Genomic_DNA"/>
</dbReference>
<dbReference type="FunFam" id="3.10.50.30:FF:000001">
    <property type="entry name" value="Transcription elongation factor GreA"/>
    <property type="match status" value="1"/>
</dbReference>
<gene>
    <name evidence="8" type="primary">greA</name>
    <name evidence="12" type="ORF">SAMN05661053_1047</name>
</gene>
<evidence type="ECO:0000256" key="8">
    <source>
        <dbReference type="HAMAP-Rule" id="MF_00105"/>
    </source>
</evidence>
<dbReference type="InterPro" id="IPR036953">
    <property type="entry name" value="GreA/GreB_C_sf"/>
</dbReference>
<dbReference type="SUPFAM" id="SSF54534">
    <property type="entry name" value="FKBP-like"/>
    <property type="match status" value="1"/>
</dbReference>
<feature type="domain" description="Transcription elongation factor GreA/GreB C-terminal" evidence="10">
    <location>
        <begin position="78"/>
        <end position="150"/>
    </location>
</feature>
<protein>
    <recommendedName>
        <fullName evidence="2 8">Transcription elongation factor GreA</fullName>
    </recommendedName>
    <alternativeName>
        <fullName evidence="7 8">Transcript cleavage factor GreA</fullName>
    </alternativeName>
</protein>
<dbReference type="InterPro" id="IPR006359">
    <property type="entry name" value="Tscrpt_elong_fac_GreA"/>
</dbReference>
<dbReference type="GO" id="GO:0070063">
    <property type="term" value="F:RNA polymerase binding"/>
    <property type="evidence" value="ECO:0007669"/>
    <property type="project" value="InterPro"/>
</dbReference>
<comment type="function">
    <text evidence="6 8 9">Necessary for efficient RNA polymerase transcription elongation past template-encoded arresting sites. The arresting sites in DNA have the property of trapping a certain fraction of elongating RNA polymerases that pass through, resulting in locked ternary complexes. Cleavage of the nascent transcript by cleavage factors such as GreA or GreB allows the resumption of elongation from the new 3'terminus. GreA releases sequences of 2 to 3 nucleotides.</text>
</comment>
<dbReference type="Pfam" id="PF01272">
    <property type="entry name" value="GreA_GreB"/>
    <property type="match status" value="1"/>
</dbReference>
<dbReference type="AlphaFoldDB" id="A0A380RWM2"/>
<evidence type="ECO:0000256" key="7">
    <source>
        <dbReference type="ARBA" id="ARBA00030776"/>
    </source>
</evidence>
<keyword evidence="12" id="KW-0648">Protein biosynthesis</keyword>
<dbReference type="GO" id="GO:0003677">
    <property type="term" value="F:DNA binding"/>
    <property type="evidence" value="ECO:0007669"/>
    <property type="project" value="UniProtKB-UniRule"/>
</dbReference>
<dbReference type="Gene3D" id="1.10.287.180">
    <property type="entry name" value="Transcription elongation factor, GreA/GreB, N-terminal domain"/>
    <property type="match status" value="1"/>
</dbReference>
<evidence type="ECO:0000256" key="5">
    <source>
        <dbReference type="ARBA" id="ARBA00023163"/>
    </source>
</evidence>
<dbReference type="InterPro" id="IPR023459">
    <property type="entry name" value="Tscrpt_elong_fac_GreA/B_fam"/>
</dbReference>
<dbReference type="PANTHER" id="PTHR30437:SF4">
    <property type="entry name" value="TRANSCRIPTION ELONGATION FACTOR GREA"/>
    <property type="match status" value="1"/>
</dbReference>
<evidence type="ECO:0000256" key="6">
    <source>
        <dbReference type="ARBA" id="ARBA00024916"/>
    </source>
</evidence>
<reference evidence="12 13" key="1">
    <citation type="submission" date="2017-08" db="EMBL/GenBank/DDBJ databases">
        <authorList>
            <person name="de Groot N.N."/>
        </authorList>
    </citation>
    <scope>NUCLEOTIDE SEQUENCE [LARGE SCALE GENOMIC DNA]</scope>
    <source>
        <strain evidence="12 13">HM2</strain>
    </source>
</reference>
<dbReference type="SUPFAM" id="SSF46557">
    <property type="entry name" value="GreA transcript cleavage protein, N-terminal domain"/>
    <property type="match status" value="1"/>
</dbReference>
<evidence type="ECO:0000256" key="4">
    <source>
        <dbReference type="ARBA" id="ARBA00023125"/>
    </source>
</evidence>
<evidence type="ECO:0000313" key="13">
    <source>
        <dbReference type="Proteomes" id="UP000255423"/>
    </source>
</evidence>
<evidence type="ECO:0000313" key="12">
    <source>
        <dbReference type="EMBL" id="SUQ19804.1"/>
    </source>
</evidence>
<evidence type="ECO:0000259" key="11">
    <source>
        <dbReference type="Pfam" id="PF03449"/>
    </source>
</evidence>
<dbReference type="InterPro" id="IPR028624">
    <property type="entry name" value="Tscrpt_elong_fac_GreA/B"/>
</dbReference>
<evidence type="ECO:0000256" key="9">
    <source>
        <dbReference type="RuleBase" id="RU000556"/>
    </source>
</evidence>
<sequence length="151" mass="16865">MFTQEAYDKLVKDLENLKNVERPRVLQELVDARAQGDLSENAEYHAAKERLASIDNIEMPKLQDQLARAQVIAFDANSDTIKFGATITAKNLKTKREIVYQLVSPEEADALNGKISFKSPIGAALMGKKRGDTVEVVTPKGKNQFEIIDFK</sequence>
<proteinExistence type="inferred from homology"/>
<dbReference type="PANTHER" id="PTHR30437">
    <property type="entry name" value="TRANSCRIPTION ELONGATION FACTOR GREA"/>
    <property type="match status" value="1"/>
</dbReference>
<comment type="similarity">
    <text evidence="1 8 9">Belongs to the GreA/GreB family.</text>
</comment>
<organism evidence="12 13">
    <name type="scientific">Fibrobacter succinogenes</name>
    <name type="common">Bacteroides succinogenes</name>
    <dbReference type="NCBI Taxonomy" id="833"/>
    <lineage>
        <taxon>Bacteria</taxon>
        <taxon>Pseudomonadati</taxon>
        <taxon>Fibrobacterota</taxon>
        <taxon>Fibrobacteria</taxon>
        <taxon>Fibrobacterales</taxon>
        <taxon>Fibrobacteraceae</taxon>
        <taxon>Fibrobacter</taxon>
    </lineage>
</organism>
<dbReference type="InterPro" id="IPR022691">
    <property type="entry name" value="Tscrpt_elong_fac_GreA/B_N"/>
</dbReference>
<dbReference type="NCBIfam" id="NF001263">
    <property type="entry name" value="PRK00226.1-4"/>
    <property type="match status" value="1"/>
</dbReference>
<dbReference type="InterPro" id="IPR001437">
    <property type="entry name" value="Tscrpt_elong_fac_GreA/B_C"/>
</dbReference>
<dbReference type="OMA" id="TWLTQEA"/>
<keyword evidence="5 8" id="KW-0804">Transcription</keyword>
<name>A0A380RWM2_FIBSU</name>
<keyword evidence="3 8" id="KW-0805">Transcription regulation</keyword>
<dbReference type="Gene3D" id="3.10.50.30">
    <property type="entry name" value="Transcription elongation factor, GreA/GreB, C-terminal domain"/>
    <property type="match status" value="1"/>
</dbReference>
<evidence type="ECO:0000256" key="1">
    <source>
        <dbReference type="ARBA" id="ARBA00008213"/>
    </source>
</evidence>
<dbReference type="Proteomes" id="UP000255423">
    <property type="component" value="Unassembled WGS sequence"/>
</dbReference>
<dbReference type="FunFam" id="1.10.287.180:FF:000001">
    <property type="entry name" value="Transcription elongation factor GreA"/>
    <property type="match status" value="1"/>
</dbReference>
<dbReference type="GO" id="GO:0006354">
    <property type="term" value="P:DNA-templated transcription elongation"/>
    <property type="evidence" value="ECO:0007669"/>
    <property type="project" value="TreeGrafter"/>
</dbReference>
<dbReference type="GO" id="GO:0003746">
    <property type="term" value="F:translation elongation factor activity"/>
    <property type="evidence" value="ECO:0007669"/>
    <property type="project" value="UniProtKB-KW"/>
</dbReference>
<evidence type="ECO:0000256" key="3">
    <source>
        <dbReference type="ARBA" id="ARBA00023015"/>
    </source>
</evidence>
<evidence type="ECO:0000259" key="10">
    <source>
        <dbReference type="Pfam" id="PF01272"/>
    </source>
</evidence>
<dbReference type="HAMAP" id="MF_00105">
    <property type="entry name" value="GreA_GreB"/>
    <property type="match status" value="1"/>
</dbReference>
<feature type="domain" description="Transcription elongation factor GreA/GreB N-terminal" evidence="11">
    <location>
        <begin position="2"/>
        <end position="71"/>
    </location>
</feature>
<evidence type="ECO:0000256" key="2">
    <source>
        <dbReference type="ARBA" id="ARBA00013729"/>
    </source>
</evidence>
<dbReference type="NCBIfam" id="NF001261">
    <property type="entry name" value="PRK00226.1-2"/>
    <property type="match status" value="1"/>
</dbReference>
<dbReference type="GO" id="GO:0032784">
    <property type="term" value="P:regulation of DNA-templated transcription elongation"/>
    <property type="evidence" value="ECO:0007669"/>
    <property type="project" value="UniProtKB-UniRule"/>
</dbReference>
<keyword evidence="4 8" id="KW-0238">DNA-binding</keyword>
<accession>A0A380RWM2</accession>